<sequence length="44" mass="5069">TLCWIKCFGIHCNGTHTYCAHTYSTLFCPLISVRFDPHLTTLRP</sequence>
<keyword evidence="2" id="KW-1185">Reference proteome</keyword>
<reference evidence="1 2" key="1">
    <citation type="submission" date="2016-03" db="EMBL/GenBank/DDBJ databases">
        <title>EvidentialGene: Evidence-directed Construction of Genes on Genomes.</title>
        <authorList>
            <person name="Gilbert D.G."/>
            <person name="Choi J.-H."/>
            <person name="Mockaitis K."/>
            <person name="Colbourne J."/>
            <person name="Pfrender M."/>
        </authorList>
    </citation>
    <scope>NUCLEOTIDE SEQUENCE [LARGE SCALE GENOMIC DNA]</scope>
    <source>
        <strain evidence="1 2">Xinb3</strain>
        <tissue evidence="1">Complete organism</tissue>
    </source>
</reference>
<comment type="caution">
    <text evidence="1">The sequence shown here is derived from an EMBL/GenBank/DDBJ whole genome shotgun (WGS) entry which is preliminary data.</text>
</comment>
<dbReference type="AlphaFoldDB" id="A0A164H6F6"/>
<name>A0A164H6F6_9CRUS</name>
<evidence type="ECO:0000313" key="2">
    <source>
        <dbReference type="Proteomes" id="UP000076858"/>
    </source>
</evidence>
<evidence type="ECO:0000313" key="1">
    <source>
        <dbReference type="EMBL" id="KZR99766.1"/>
    </source>
</evidence>
<accession>A0A164H6F6</accession>
<dbReference type="EMBL" id="LRGB01012699">
    <property type="protein sequence ID" value="KZR99766.1"/>
    <property type="molecule type" value="Genomic_DNA"/>
</dbReference>
<organism evidence="1 2">
    <name type="scientific">Daphnia magna</name>
    <dbReference type="NCBI Taxonomy" id="35525"/>
    <lineage>
        <taxon>Eukaryota</taxon>
        <taxon>Metazoa</taxon>
        <taxon>Ecdysozoa</taxon>
        <taxon>Arthropoda</taxon>
        <taxon>Crustacea</taxon>
        <taxon>Branchiopoda</taxon>
        <taxon>Diplostraca</taxon>
        <taxon>Cladocera</taxon>
        <taxon>Anomopoda</taxon>
        <taxon>Daphniidae</taxon>
        <taxon>Daphnia</taxon>
    </lineage>
</organism>
<gene>
    <name evidence="1" type="ORF">APZ42_004245</name>
</gene>
<dbReference type="Proteomes" id="UP000076858">
    <property type="component" value="Unassembled WGS sequence"/>
</dbReference>
<protein>
    <submittedName>
        <fullName evidence="1">Uncharacterized protein</fullName>
    </submittedName>
</protein>
<feature type="non-terminal residue" evidence="1">
    <location>
        <position position="1"/>
    </location>
</feature>
<proteinExistence type="predicted"/>